<dbReference type="EMBL" id="SNRW01017102">
    <property type="protein sequence ID" value="KAA6368687.1"/>
    <property type="molecule type" value="Genomic_DNA"/>
</dbReference>
<accession>A0A5J4UE75</accession>
<proteinExistence type="predicted"/>
<evidence type="ECO:0000313" key="2">
    <source>
        <dbReference type="Proteomes" id="UP000324800"/>
    </source>
</evidence>
<comment type="caution">
    <text evidence="1">The sequence shown here is derived from an EMBL/GenBank/DDBJ whole genome shotgun (WGS) entry which is preliminary data.</text>
</comment>
<protein>
    <submittedName>
        <fullName evidence="1">Uncharacterized protein</fullName>
    </submittedName>
</protein>
<evidence type="ECO:0000313" key="1">
    <source>
        <dbReference type="EMBL" id="KAA6368687.1"/>
    </source>
</evidence>
<sequence length="128" mass="14705">MEERENGINVVRGQIQRTIGCGIGIRCCERSIKQEILRFIPTYTVPKAGSKLRKVLDQIVLMRRLCNLTLLGEVISPRSSMQRVIEILLVPFQRQSVYVRGATVRMEQTSDDFLKDHEANNQSNSRQM</sequence>
<reference evidence="1 2" key="1">
    <citation type="submission" date="2019-03" db="EMBL/GenBank/DDBJ databases">
        <title>Single cell metagenomics reveals metabolic interactions within the superorganism composed of flagellate Streblomastix strix and complex community of Bacteroidetes bacteria on its surface.</title>
        <authorList>
            <person name="Treitli S.C."/>
            <person name="Kolisko M."/>
            <person name="Husnik F."/>
            <person name="Keeling P."/>
            <person name="Hampl V."/>
        </authorList>
    </citation>
    <scope>NUCLEOTIDE SEQUENCE [LARGE SCALE GENOMIC DNA]</scope>
    <source>
        <strain evidence="1">ST1C</strain>
    </source>
</reference>
<name>A0A5J4UE75_9EUKA</name>
<dbReference type="AlphaFoldDB" id="A0A5J4UE75"/>
<gene>
    <name evidence="1" type="ORF">EZS28_035786</name>
</gene>
<organism evidence="1 2">
    <name type="scientific">Streblomastix strix</name>
    <dbReference type="NCBI Taxonomy" id="222440"/>
    <lineage>
        <taxon>Eukaryota</taxon>
        <taxon>Metamonada</taxon>
        <taxon>Preaxostyla</taxon>
        <taxon>Oxymonadida</taxon>
        <taxon>Streblomastigidae</taxon>
        <taxon>Streblomastix</taxon>
    </lineage>
</organism>
<dbReference type="Proteomes" id="UP000324800">
    <property type="component" value="Unassembled WGS sequence"/>
</dbReference>